<evidence type="ECO:0000313" key="1">
    <source>
        <dbReference type="EMBL" id="KXT60370.1"/>
    </source>
</evidence>
<proteinExistence type="predicted"/>
<accession>A0A139M9H8</accession>
<organism evidence="1 2">
    <name type="scientific">Streptococcus oralis</name>
    <dbReference type="NCBI Taxonomy" id="1303"/>
    <lineage>
        <taxon>Bacteria</taxon>
        <taxon>Bacillati</taxon>
        <taxon>Bacillota</taxon>
        <taxon>Bacilli</taxon>
        <taxon>Lactobacillales</taxon>
        <taxon>Streptococcaceae</taxon>
        <taxon>Streptococcus</taxon>
    </lineage>
</organism>
<name>A0A139M9H8_STROR</name>
<dbReference type="Pfam" id="PF11187">
    <property type="entry name" value="Mbeg1-like"/>
    <property type="match status" value="1"/>
</dbReference>
<dbReference type="AlphaFoldDB" id="A0A139M9H8"/>
<dbReference type="PATRIC" id="fig|1303.76.peg.773"/>
<dbReference type="EMBL" id="LQOG01000023">
    <property type="protein sequence ID" value="KXT60370.1"/>
    <property type="molecule type" value="Genomic_DNA"/>
</dbReference>
<dbReference type="InterPro" id="IPR029058">
    <property type="entry name" value="AB_hydrolase_fold"/>
</dbReference>
<evidence type="ECO:0008006" key="3">
    <source>
        <dbReference type="Google" id="ProtNLM"/>
    </source>
</evidence>
<dbReference type="SUPFAM" id="SSF53474">
    <property type="entry name" value="alpha/beta-Hydrolases"/>
    <property type="match status" value="1"/>
</dbReference>
<gene>
    <name evidence="1" type="ORF">SORDD05_00739</name>
</gene>
<comment type="caution">
    <text evidence="1">The sequence shown here is derived from an EMBL/GenBank/DDBJ whole genome shotgun (WGS) entry which is preliminary data.</text>
</comment>
<dbReference type="InterPro" id="IPR024499">
    <property type="entry name" value="Mbeg1-like"/>
</dbReference>
<dbReference type="RefSeq" id="WP_061417153.1">
    <property type="nucleotide sequence ID" value="NZ_KQ969037.1"/>
</dbReference>
<evidence type="ECO:0000313" key="2">
    <source>
        <dbReference type="Proteomes" id="UP000070541"/>
    </source>
</evidence>
<dbReference type="Gene3D" id="3.40.50.1820">
    <property type="entry name" value="alpha/beta hydrolase"/>
    <property type="match status" value="1"/>
</dbReference>
<dbReference type="Proteomes" id="UP000070541">
    <property type="component" value="Unassembled WGS sequence"/>
</dbReference>
<sequence length="417" mass="47319">MVKKYINEPHLQIAMTEYQPNMKKDKYEVNTQYNHNVGYVTQVYNNTTGAGEQVYAVVKNPNEKADEVQEVTVLFRGSTGPDHFFEETADFWNDWAENDAVIAKRIMLQKDPSYQDKSTEQLKASARALKDIMEKYPNAKINVYGHSLGSMDAQYSMAALQADQVKRIQKAFIYNGPDIYRILSPEQRKVVDSIKTRIHNYADPDDPISMVGRDMVKGSIGSVGLVYYVDSTKEDFVNQHMTYGYQLDKNGKIKILSNTSTVIYNDYLLQMDNYTLLKEKLSEGGYTKEEQLFLDSEQAGIAAASISLMSTEGASIIKSIRDEAVEDARKVLASCRQVPWGFILSPSEMENAYIEGGATYETTIGVIEKLLDPVVDKISQLEKDCIDLETQTKKGIQKKLETDKELAEKFRQWKKLT</sequence>
<reference evidence="1 2" key="1">
    <citation type="submission" date="2016-01" db="EMBL/GenBank/DDBJ databases">
        <title>Highly variable Streptococcus oralis are common among viridans streptococci isolated from primates.</title>
        <authorList>
            <person name="Denapaite D."/>
            <person name="Rieger M."/>
            <person name="Koendgen S."/>
            <person name="Brueckner R."/>
            <person name="Ochigava I."/>
            <person name="Kappeler P."/>
            <person name="Maetz-Rensing K."/>
            <person name="Leendertz F."/>
            <person name="Hakenbeck R."/>
        </authorList>
    </citation>
    <scope>NUCLEOTIDE SEQUENCE [LARGE SCALE GENOMIC DNA]</scope>
    <source>
        <strain evidence="1 2">DD05</strain>
    </source>
</reference>
<protein>
    <recommendedName>
        <fullName evidence="3">Triacylglycerol lipase</fullName>
    </recommendedName>
</protein>